<comment type="caution">
    <text evidence="1">The sequence shown here is derived from an EMBL/GenBank/DDBJ whole genome shotgun (WGS) entry which is preliminary data.</text>
</comment>
<reference evidence="1 4" key="1">
    <citation type="submission" date="2021-11" db="EMBL/GenBank/DDBJ databases">
        <title>Draft genome sequence of Capnocytophaga sp. strain KC07075 isolated from cat oral cavity.</title>
        <authorList>
            <person name="Suzuki M."/>
            <person name="Imaoka K."/>
            <person name="Kimura M."/>
            <person name="Morikawa S."/>
            <person name="Maeda K."/>
        </authorList>
    </citation>
    <scope>NUCLEOTIDE SEQUENCE</scope>
    <source>
        <strain evidence="1">KC07075</strain>
        <strain evidence="2 4">KC07079</strain>
    </source>
</reference>
<dbReference type="EMBL" id="BQKA01000054">
    <property type="protein sequence ID" value="GJM51410.1"/>
    <property type="molecule type" value="Genomic_DNA"/>
</dbReference>
<evidence type="ECO:0000313" key="4">
    <source>
        <dbReference type="Proteomes" id="UP001208692"/>
    </source>
</evidence>
<dbReference type="RefSeq" id="WP_264847776.1">
    <property type="nucleotide sequence ID" value="NZ_BPMA01000076.1"/>
</dbReference>
<dbReference type="AlphaFoldDB" id="A0AAV5AZH7"/>
<sequence>MKQNWNNFYNKIKIELLSINSETNEPYLFVLQKNTILIEEWITKSNIKDYIKIFSKFNIKRFNQKDVSLYSFYFDWCNIHEELYFLYKSKPSSFEEFITKIYYTYDFLLSYNSLIDNPENINSELYYVQSLNGSILYESKFPPQLYDRNLTKIDYLVKFDYCDIAILEKENLLRKR</sequence>
<name>A0AAV5AZH7_9FLAO</name>
<dbReference type="Proteomes" id="UP001207736">
    <property type="component" value="Unassembled WGS sequence"/>
</dbReference>
<organism evidence="1 3">
    <name type="scientific">Capnocytophaga catalasegens</name>
    <dbReference type="NCBI Taxonomy" id="1004260"/>
    <lineage>
        <taxon>Bacteria</taxon>
        <taxon>Pseudomonadati</taxon>
        <taxon>Bacteroidota</taxon>
        <taxon>Flavobacteriia</taxon>
        <taxon>Flavobacteriales</taxon>
        <taxon>Flavobacteriaceae</taxon>
        <taxon>Capnocytophaga</taxon>
    </lineage>
</organism>
<accession>A0AAV5AZH7</accession>
<evidence type="ECO:0000313" key="1">
    <source>
        <dbReference type="EMBL" id="GJM51410.1"/>
    </source>
</evidence>
<proteinExistence type="predicted"/>
<evidence type="ECO:0000313" key="3">
    <source>
        <dbReference type="Proteomes" id="UP001207736"/>
    </source>
</evidence>
<evidence type="ECO:0000313" key="2">
    <source>
        <dbReference type="EMBL" id="GJM51793.1"/>
    </source>
</evidence>
<dbReference type="Proteomes" id="UP001208692">
    <property type="component" value="Unassembled WGS sequence"/>
</dbReference>
<gene>
    <name evidence="1" type="ORF">RCZ15_23830</name>
    <name evidence="2" type="ORF">RCZ16_01110</name>
</gene>
<protein>
    <submittedName>
        <fullName evidence="1">Uncharacterized protein</fullName>
    </submittedName>
</protein>
<keyword evidence="4" id="KW-1185">Reference proteome</keyword>
<dbReference type="EMBL" id="BQKB01000005">
    <property type="protein sequence ID" value="GJM51793.1"/>
    <property type="molecule type" value="Genomic_DNA"/>
</dbReference>